<proteinExistence type="predicted"/>
<comment type="caution">
    <text evidence="1">The sequence shown here is derived from an EMBL/GenBank/DDBJ whole genome shotgun (WGS) entry which is preliminary data.</text>
</comment>
<dbReference type="Proteomes" id="UP001172386">
    <property type="component" value="Unassembled WGS sequence"/>
</dbReference>
<evidence type="ECO:0000313" key="2">
    <source>
        <dbReference type="Proteomes" id="UP001172386"/>
    </source>
</evidence>
<protein>
    <submittedName>
        <fullName evidence="1">Uncharacterized protein</fullName>
    </submittedName>
</protein>
<keyword evidence="2" id="KW-1185">Reference proteome</keyword>
<dbReference type="EMBL" id="JAPDRQ010000112">
    <property type="protein sequence ID" value="KAJ9654773.1"/>
    <property type="molecule type" value="Genomic_DNA"/>
</dbReference>
<name>A0ACC3A3L9_9EURO</name>
<accession>A0ACC3A3L9</accession>
<reference evidence="1" key="1">
    <citation type="submission" date="2022-10" db="EMBL/GenBank/DDBJ databases">
        <title>Culturing micro-colonial fungi from biological soil crusts in the Mojave desert and describing Neophaeococcomyces mojavensis, and introducing the new genera and species Taxawa tesnikishii.</title>
        <authorList>
            <person name="Kurbessoian T."/>
            <person name="Stajich J.E."/>
        </authorList>
    </citation>
    <scope>NUCLEOTIDE SEQUENCE</scope>
    <source>
        <strain evidence="1">JES_112</strain>
    </source>
</reference>
<organism evidence="1 2">
    <name type="scientific">Neophaeococcomyces mojaviensis</name>
    <dbReference type="NCBI Taxonomy" id="3383035"/>
    <lineage>
        <taxon>Eukaryota</taxon>
        <taxon>Fungi</taxon>
        <taxon>Dikarya</taxon>
        <taxon>Ascomycota</taxon>
        <taxon>Pezizomycotina</taxon>
        <taxon>Eurotiomycetes</taxon>
        <taxon>Chaetothyriomycetidae</taxon>
        <taxon>Chaetothyriales</taxon>
        <taxon>Chaetothyriales incertae sedis</taxon>
        <taxon>Neophaeococcomyces</taxon>
    </lineage>
</organism>
<evidence type="ECO:0000313" key="1">
    <source>
        <dbReference type="EMBL" id="KAJ9654773.1"/>
    </source>
</evidence>
<sequence length="476" mass="51223">MKSISAKAYHEVGLEAFVNTPFDVKVLCMQRFVRLAAYGASTLILVLYLVELGNSVSRTGLFMTLTLVGDVLISLVLTLIADKIGRRRLLAVGSLLMTGSGIVFAFVGNFWALLAASVIGVISPSGNEIGPFKAIEESTISQLTPSADRSSVLAWYTLFGTAGVALGTIACGWVVRALQANHGWKPLEAYRLVFAAYAVMGVCKFLLCLILSQACEIEERQTIPESVTEERQPLLHNSDENSSTEPAATKPKPRNLLPELSSETRSLLLKLGVLFAMDSLASGLSPAAWMIYFFSSKFGLKEGKLGSLFFITNILSSASNLVASSLARRIGLIKTMVFTHFPASLALTLIPLPSNGIIAMALLIFRSSTNSMDQAPRQAFLAAAVMPSERTSVMGIINVIKTLSQSAGPIITGSLAGSGFFWVAFVVAGCLKILYDVLLLGLFLGYRTVEDKAEATVEQVVEQEQEEGTDEQRDVS</sequence>
<gene>
    <name evidence="1" type="ORF">H2198_006212</name>
</gene>